<accession>D7FD60</accession>
<organism evidence="1 2">
    <name type="scientific">Helicobacter pylori (strain B8)</name>
    <dbReference type="NCBI Taxonomy" id="693745"/>
    <lineage>
        <taxon>Bacteria</taxon>
        <taxon>Pseudomonadati</taxon>
        <taxon>Campylobacterota</taxon>
        <taxon>Epsilonproteobacteria</taxon>
        <taxon>Campylobacterales</taxon>
        <taxon>Helicobacteraceae</taxon>
        <taxon>Helicobacter</taxon>
    </lineage>
</organism>
<name>D7FD60_HELP3</name>
<dbReference type="EMBL" id="FN598874">
    <property type="protein sequence ID" value="CBI66117.1"/>
    <property type="molecule type" value="Genomic_DNA"/>
</dbReference>
<dbReference type="HOGENOM" id="CLU_3310777_0_0_7"/>
<dbReference type="Proteomes" id="UP000007091">
    <property type="component" value="Chromosome"/>
</dbReference>
<sequence>MEKCGFEYNTGKRLSCELSKLDLIKNYPLMVVINELHRL</sequence>
<protein>
    <submittedName>
        <fullName evidence="1">Uncharacterized protein</fullName>
    </submittedName>
</protein>
<dbReference type="AlphaFoldDB" id="D7FD60"/>
<evidence type="ECO:0000313" key="2">
    <source>
        <dbReference type="Proteomes" id="UP000007091"/>
    </source>
</evidence>
<proteinExistence type="predicted"/>
<gene>
    <name evidence="1" type="ordered locus">HPB8_560</name>
</gene>
<reference evidence="1 2" key="1">
    <citation type="journal article" date="2010" name="BMC Genomics">
        <title>Sequencing, annotation, and comparative genome analysis of the gerbil-adapted Helicobacter pylori strain B8.</title>
        <authorList>
            <person name="Farnbacher M."/>
            <person name="Jahns T."/>
            <person name="Willrodt D."/>
            <person name="Daniel R."/>
            <person name="Haas R."/>
            <person name="Goesmann A."/>
            <person name="Kurtz S."/>
            <person name="Rieder G."/>
        </authorList>
    </citation>
    <scope>NUCLEOTIDE SEQUENCE [LARGE SCALE GENOMIC DNA]</scope>
    <source>
        <strain evidence="1 2">B8</strain>
    </source>
</reference>
<evidence type="ECO:0000313" key="1">
    <source>
        <dbReference type="EMBL" id="CBI66117.1"/>
    </source>
</evidence>
<dbReference type="KEGG" id="hpl:HPB8_560"/>